<dbReference type="EMBL" id="CP126446">
    <property type="protein sequence ID" value="WIF98628.1"/>
    <property type="molecule type" value="Genomic_DNA"/>
</dbReference>
<sequence length="99" mass="11218">MTMTAKFLESDLSLLQHISRAKQNQDPKTVQLLKDFRNGNVVNVPNCLIELRNGQYVGSGDYIHNDEGTFYLRSANGTTKKVDAAFVYDFCWGCAHHYS</sequence>
<dbReference type="RefSeq" id="WP_231419315.1">
    <property type="nucleotide sequence ID" value="NZ_CP126446.1"/>
</dbReference>
<organism evidence="1 2">
    <name type="scientific">Pontibacillus chungwhensis</name>
    <dbReference type="NCBI Taxonomy" id="265426"/>
    <lineage>
        <taxon>Bacteria</taxon>
        <taxon>Bacillati</taxon>
        <taxon>Bacillota</taxon>
        <taxon>Bacilli</taxon>
        <taxon>Bacillales</taxon>
        <taxon>Bacillaceae</taxon>
        <taxon>Pontibacillus</taxon>
    </lineage>
</organism>
<proteinExistence type="predicted"/>
<evidence type="ECO:0000313" key="1">
    <source>
        <dbReference type="EMBL" id="WIF98628.1"/>
    </source>
</evidence>
<gene>
    <name evidence="1" type="ORF">QNI29_02870</name>
</gene>
<evidence type="ECO:0000313" key="2">
    <source>
        <dbReference type="Proteomes" id="UP001236652"/>
    </source>
</evidence>
<name>A0ABY8UZ29_9BACI</name>
<keyword evidence="2" id="KW-1185">Reference proteome</keyword>
<protein>
    <submittedName>
        <fullName evidence="1">Uncharacterized protein</fullName>
    </submittedName>
</protein>
<dbReference type="Proteomes" id="UP001236652">
    <property type="component" value="Chromosome"/>
</dbReference>
<reference evidence="1 2" key="1">
    <citation type="submission" date="2023-05" db="EMBL/GenBank/DDBJ databases">
        <title>Comparative genomics reveals the evidence of polycyclic aromatic hydrocarbons degradation in moderately halophilic genus Pontibacillus.</title>
        <authorList>
            <person name="Yang H."/>
            <person name="Qian Z."/>
        </authorList>
    </citation>
    <scope>NUCLEOTIDE SEQUENCE [LARGE SCALE GENOMIC DNA]</scope>
    <source>
        <strain evidence="2">HN14</strain>
    </source>
</reference>
<accession>A0ABY8UZ29</accession>